<evidence type="ECO:0000313" key="2">
    <source>
        <dbReference type="Proteomes" id="UP000008206"/>
    </source>
</evidence>
<name>E0UJ81_GLOV7</name>
<protein>
    <submittedName>
        <fullName evidence="1">Uncharacterized protein</fullName>
    </submittedName>
</protein>
<dbReference type="STRING" id="497965.Cyan7822_3852"/>
<organism evidence="1 2">
    <name type="scientific">Gloeothece verrucosa (strain PCC 7822)</name>
    <name type="common">Cyanothece sp. (strain PCC 7822)</name>
    <dbReference type="NCBI Taxonomy" id="497965"/>
    <lineage>
        <taxon>Bacteria</taxon>
        <taxon>Bacillati</taxon>
        <taxon>Cyanobacteriota</taxon>
        <taxon>Cyanophyceae</taxon>
        <taxon>Oscillatoriophycideae</taxon>
        <taxon>Chroococcales</taxon>
        <taxon>Aphanothecaceae</taxon>
        <taxon>Gloeothece</taxon>
        <taxon>Gloeothece verrucosa</taxon>
    </lineage>
</organism>
<keyword evidence="2" id="KW-1185">Reference proteome</keyword>
<proteinExistence type="predicted"/>
<evidence type="ECO:0000313" key="1">
    <source>
        <dbReference type="EMBL" id="ADN15784.1"/>
    </source>
</evidence>
<reference evidence="2" key="1">
    <citation type="journal article" date="2011" name="MBio">
        <title>Novel metabolic attributes of the genus Cyanothece, comprising a group of unicellular nitrogen-fixing Cyanobacteria.</title>
        <authorList>
            <person name="Bandyopadhyay A."/>
            <person name="Elvitigala T."/>
            <person name="Welsh E."/>
            <person name="Stockel J."/>
            <person name="Liberton M."/>
            <person name="Min H."/>
            <person name="Sherman L.A."/>
            <person name="Pakrasi H.B."/>
        </authorList>
    </citation>
    <scope>NUCLEOTIDE SEQUENCE [LARGE SCALE GENOMIC DNA]</scope>
    <source>
        <strain evidence="2">PCC 7822</strain>
    </source>
</reference>
<dbReference type="Proteomes" id="UP000008206">
    <property type="component" value="Chromosome"/>
</dbReference>
<accession>E0UJ81</accession>
<dbReference type="RefSeq" id="WP_013323852.1">
    <property type="nucleotide sequence ID" value="NC_014501.1"/>
</dbReference>
<gene>
    <name evidence="1" type="ordered locus">Cyan7822_3852</name>
</gene>
<dbReference type="KEGG" id="cyj:Cyan7822_3852"/>
<dbReference type="AlphaFoldDB" id="E0UJ81"/>
<dbReference type="HOGENOM" id="CLU_2192658_0_0_3"/>
<sequence>MTQTLQALFGPTATQTGTKITIDTNDFVAYGLSGSSPSPSQVLCAFMQRLDQYLENAVDDPTAGVSSVSFRPIPTFVSRGTATHRAQQIGLVFYKNEASINLDPDDVI</sequence>
<dbReference type="EMBL" id="CP002198">
    <property type="protein sequence ID" value="ADN15784.1"/>
    <property type="molecule type" value="Genomic_DNA"/>
</dbReference>